<proteinExistence type="predicted"/>
<evidence type="ECO:0000313" key="1">
    <source>
        <dbReference type="EMBL" id="CAG8804960.1"/>
    </source>
</evidence>
<protein>
    <submittedName>
        <fullName evidence="1">21412_t:CDS:1</fullName>
    </submittedName>
</protein>
<dbReference type="Proteomes" id="UP000789920">
    <property type="component" value="Unassembled WGS sequence"/>
</dbReference>
<organism evidence="1 2">
    <name type="scientific">Racocetra persica</name>
    <dbReference type="NCBI Taxonomy" id="160502"/>
    <lineage>
        <taxon>Eukaryota</taxon>
        <taxon>Fungi</taxon>
        <taxon>Fungi incertae sedis</taxon>
        <taxon>Mucoromycota</taxon>
        <taxon>Glomeromycotina</taxon>
        <taxon>Glomeromycetes</taxon>
        <taxon>Diversisporales</taxon>
        <taxon>Gigasporaceae</taxon>
        <taxon>Racocetra</taxon>
    </lineage>
</organism>
<feature type="non-terminal residue" evidence="1">
    <location>
        <position position="1"/>
    </location>
</feature>
<comment type="caution">
    <text evidence="1">The sequence shown here is derived from an EMBL/GenBank/DDBJ whole genome shotgun (WGS) entry which is preliminary data.</text>
</comment>
<name>A0ACA9RPU3_9GLOM</name>
<gene>
    <name evidence="1" type="ORF">RPERSI_LOCUS21824</name>
</gene>
<reference evidence="1" key="1">
    <citation type="submission" date="2021-06" db="EMBL/GenBank/DDBJ databases">
        <authorList>
            <person name="Kallberg Y."/>
            <person name="Tangrot J."/>
            <person name="Rosling A."/>
        </authorList>
    </citation>
    <scope>NUCLEOTIDE SEQUENCE</scope>
    <source>
        <strain evidence="1">MA461A</strain>
    </source>
</reference>
<keyword evidence="2" id="KW-1185">Reference proteome</keyword>
<accession>A0ACA9RPU3</accession>
<dbReference type="EMBL" id="CAJVQC010064893">
    <property type="protein sequence ID" value="CAG8804960.1"/>
    <property type="molecule type" value="Genomic_DNA"/>
</dbReference>
<evidence type="ECO:0000313" key="2">
    <source>
        <dbReference type="Proteomes" id="UP000789920"/>
    </source>
</evidence>
<sequence>NKGKYTYKKRSFNEKMKDASKKKRLNQISNTEKISSSSSTENNRESLTNKLEKLFNFPLDSFISKELSEKNTCNIKKNYYEEPSERNNAEKTYSEESSEKSSEINNAQKTYFQESNEINNNQKTYSEENKEIHQIKFPLTGYVFNEWQSTENPFIPSKMIDGEKSTEKLVDSMLMGMLSIENIENPLTLINGGQSSRKLVNLDSESLNFESLMSLIT</sequence>